<keyword evidence="4 7" id="KW-0560">Oxidoreductase</keyword>
<evidence type="ECO:0000313" key="11">
    <source>
        <dbReference type="Proteomes" id="UP000186309"/>
    </source>
</evidence>
<evidence type="ECO:0000256" key="7">
    <source>
        <dbReference type="RuleBase" id="RU003880"/>
    </source>
</evidence>
<evidence type="ECO:0000313" key="10">
    <source>
        <dbReference type="EMBL" id="APW58735.1"/>
    </source>
</evidence>
<dbReference type="GO" id="GO:0004791">
    <property type="term" value="F:thioredoxin-disulfide reductase (NADPH) activity"/>
    <property type="evidence" value="ECO:0007669"/>
    <property type="project" value="UniProtKB-UniRule"/>
</dbReference>
<dbReference type="EMBL" id="CP019082">
    <property type="protein sequence ID" value="APW58735.1"/>
    <property type="molecule type" value="Genomic_DNA"/>
</dbReference>
<comment type="similarity">
    <text evidence="1 7">Belongs to the class-II pyridine nucleotide-disulfide oxidoreductase family.</text>
</comment>
<dbReference type="STRING" id="1387353.BSF38_00139"/>
<keyword evidence="2 7" id="KW-0285">Flavoprotein</keyword>
<dbReference type="OrthoDB" id="9806179at2"/>
<name>A0A1U7CIG7_9BACT</name>
<dbReference type="RefSeq" id="WP_076350507.1">
    <property type="nucleotide sequence ID" value="NZ_CP019082.1"/>
</dbReference>
<dbReference type="InterPro" id="IPR005982">
    <property type="entry name" value="Thioredox_Rdtase"/>
</dbReference>
<evidence type="ECO:0000256" key="5">
    <source>
        <dbReference type="ARBA" id="ARBA00023157"/>
    </source>
</evidence>
<dbReference type="InterPro" id="IPR023753">
    <property type="entry name" value="FAD/NAD-binding_dom"/>
</dbReference>
<comment type="subunit">
    <text evidence="7">Homodimer.</text>
</comment>
<dbReference type="InterPro" id="IPR050097">
    <property type="entry name" value="Ferredoxin-NADP_redctase_2"/>
</dbReference>
<organism evidence="10 11">
    <name type="scientific">Paludisphaera borealis</name>
    <dbReference type="NCBI Taxonomy" id="1387353"/>
    <lineage>
        <taxon>Bacteria</taxon>
        <taxon>Pseudomonadati</taxon>
        <taxon>Planctomycetota</taxon>
        <taxon>Planctomycetia</taxon>
        <taxon>Isosphaerales</taxon>
        <taxon>Isosphaeraceae</taxon>
        <taxon>Paludisphaera</taxon>
    </lineage>
</organism>
<dbReference type="InterPro" id="IPR036188">
    <property type="entry name" value="FAD/NAD-bd_sf"/>
</dbReference>
<keyword evidence="3 7" id="KW-0274">FAD</keyword>
<evidence type="ECO:0000256" key="2">
    <source>
        <dbReference type="ARBA" id="ARBA00022630"/>
    </source>
</evidence>
<dbReference type="Proteomes" id="UP000186309">
    <property type="component" value="Chromosome"/>
</dbReference>
<evidence type="ECO:0000256" key="6">
    <source>
        <dbReference type="ARBA" id="ARBA00023284"/>
    </source>
</evidence>
<evidence type="ECO:0000259" key="9">
    <source>
        <dbReference type="Pfam" id="PF07992"/>
    </source>
</evidence>
<dbReference type="GO" id="GO:0005737">
    <property type="term" value="C:cytoplasm"/>
    <property type="evidence" value="ECO:0007669"/>
    <property type="project" value="InterPro"/>
</dbReference>
<dbReference type="GO" id="GO:0019430">
    <property type="term" value="P:removal of superoxide radicals"/>
    <property type="evidence" value="ECO:0007669"/>
    <property type="project" value="UniProtKB-UniRule"/>
</dbReference>
<dbReference type="NCBIfam" id="TIGR01292">
    <property type="entry name" value="TRX_reduct"/>
    <property type="match status" value="1"/>
</dbReference>
<reference evidence="11" key="1">
    <citation type="submission" date="2016-12" db="EMBL/GenBank/DDBJ databases">
        <title>Comparative genomics of four Isosphaeraceae planctomycetes: a common pool of plasmids and glycoside hydrolase genes.</title>
        <authorList>
            <person name="Ivanova A."/>
        </authorList>
    </citation>
    <scope>NUCLEOTIDE SEQUENCE [LARGE SCALE GENOMIC DNA]</scope>
    <source>
        <strain evidence="11">PX4</strain>
    </source>
</reference>
<dbReference type="PRINTS" id="PR00368">
    <property type="entry name" value="FADPNR"/>
</dbReference>
<dbReference type="SUPFAM" id="SSF51905">
    <property type="entry name" value="FAD/NAD(P)-binding domain"/>
    <property type="match status" value="1"/>
</dbReference>
<comment type="catalytic activity">
    <reaction evidence="7">
        <text>[thioredoxin]-dithiol + NADP(+) = [thioredoxin]-disulfide + NADPH + H(+)</text>
        <dbReference type="Rhea" id="RHEA:20345"/>
        <dbReference type="Rhea" id="RHEA-COMP:10698"/>
        <dbReference type="Rhea" id="RHEA-COMP:10700"/>
        <dbReference type="ChEBI" id="CHEBI:15378"/>
        <dbReference type="ChEBI" id="CHEBI:29950"/>
        <dbReference type="ChEBI" id="CHEBI:50058"/>
        <dbReference type="ChEBI" id="CHEBI:57783"/>
        <dbReference type="ChEBI" id="CHEBI:58349"/>
        <dbReference type="EC" id="1.8.1.9"/>
    </reaction>
</comment>
<evidence type="ECO:0000256" key="4">
    <source>
        <dbReference type="ARBA" id="ARBA00023002"/>
    </source>
</evidence>
<dbReference type="Pfam" id="PF07992">
    <property type="entry name" value="Pyr_redox_2"/>
    <property type="match status" value="1"/>
</dbReference>
<sequence length="343" mass="36620">MSEAHSAVIIIGSGSAGLTAALYASRANLAPLVFEGKEPGGQLTLTTSVDNFPGFPEGVEGPELMELMRKQAQRFGAVTKWETVFEVDLSKRPFQVRTTDDPSGDPTSGDVRTYTADSVIVATGASARWLGLEGPYKGNGVTTCATCDGALYKGKEIAVVGGGDSAVEEATFLTRFSPKVTLIHRREDLRASKIMQDRLEKNPKIEYALNSVVEEILGEKDGNLSVLKGVRLRSTKDNSKRDLPISGLFLAIGHVPNSAIFKNQLAMTPEGYLLTRSALAWKDVEAPAGLLDSLPNYGTATNIEGVFACGDVVDTHYRQAITAAGSGCAAAMDCEKWLETQGE</sequence>
<dbReference type="PANTHER" id="PTHR48105">
    <property type="entry name" value="THIOREDOXIN REDUCTASE 1-RELATED-RELATED"/>
    <property type="match status" value="1"/>
</dbReference>
<evidence type="ECO:0000256" key="3">
    <source>
        <dbReference type="ARBA" id="ARBA00022827"/>
    </source>
</evidence>
<dbReference type="PRINTS" id="PR00469">
    <property type="entry name" value="PNDRDTASEII"/>
</dbReference>
<keyword evidence="6 7" id="KW-0676">Redox-active center</keyword>
<feature type="domain" description="FAD/NAD(P)-binding" evidence="9">
    <location>
        <begin position="7"/>
        <end position="327"/>
    </location>
</feature>
<gene>
    <name evidence="10" type="primary">trxB</name>
    <name evidence="10" type="ORF">BSF38_00139</name>
</gene>
<evidence type="ECO:0000256" key="1">
    <source>
        <dbReference type="ARBA" id="ARBA00009333"/>
    </source>
</evidence>
<dbReference type="PROSITE" id="PS00573">
    <property type="entry name" value="PYRIDINE_REDOX_2"/>
    <property type="match status" value="1"/>
</dbReference>
<dbReference type="KEGG" id="pbor:BSF38_00139"/>
<accession>A0A1U7CIG7</accession>
<dbReference type="InterPro" id="IPR008255">
    <property type="entry name" value="Pyr_nucl-diS_OxRdtase_2_AS"/>
</dbReference>
<comment type="cofactor">
    <cofactor evidence="8">
        <name>FAD</name>
        <dbReference type="ChEBI" id="CHEBI:57692"/>
    </cofactor>
    <text evidence="8">Binds 1 FAD per subunit.</text>
</comment>
<protein>
    <recommendedName>
        <fullName evidence="7">Thioredoxin reductase</fullName>
        <ecNumber evidence="7">1.8.1.9</ecNumber>
    </recommendedName>
</protein>
<dbReference type="EC" id="1.8.1.9" evidence="7"/>
<evidence type="ECO:0000256" key="8">
    <source>
        <dbReference type="RuleBase" id="RU003881"/>
    </source>
</evidence>
<keyword evidence="5" id="KW-1015">Disulfide bond</keyword>
<keyword evidence="11" id="KW-1185">Reference proteome</keyword>
<dbReference type="Gene3D" id="3.50.50.60">
    <property type="entry name" value="FAD/NAD(P)-binding domain"/>
    <property type="match status" value="2"/>
</dbReference>
<dbReference type="AlphaFoldDB" id="A0A1U7CIG7"/>
<keyword evidence="8" id="KW-0521">NADP</keyword>
<proteinExistence type="inferred from homology"/>